<dbReference type="VEuPathDB" id="FungiDB:MYCFIDRAFT_174599"/>
<proteinExistence type="predicted"/>
<dbReference type="HOGENOM" id="CLU_506342_0_0_1"/>
<organism evidence="1 2">
    <name type="scientific">Pseudocercospora fijiensis (strain CIRAD86)</name>
    <name type="common">Black leaf streak disease fungus</name>
    <name type="synonym">Mycosphaerella fijiensis</name>
    <dbReference type="NCBI Taxonomy" id="383855"/>
    <lineage>
        <taxon>Eukaryota</taxon>
        <taxon>Fungi</taxon>
        <taxon>Dikarya</taxon>
        <taxon>Ascomycota</taxon>
        <taxon>Pezizomycotina</taxon>
        <taxon>Dothideomycetes</taxon>
        <taxon>Dothideomycetidae</taxon>
        <taxon>Mycosphaerellales</taxon>
        <taxon>Mycosphaerellaceae</taxon>
        <taxon>Pseudocercospora</taxon>
    </lineage>
</organism>
<accession>M2ZVV1</accession>
<gene>
    <name evidence="1" type="ORF">MYCFIDRAFT_174599</name>
</gene>
<name>M2ZVV1_PSEFD</name>
<dbReference type="EMBL" id="KB446558">
    <property type="protein sequence ID" value="EME83124.1"/>
    <property type="molecule type" value="Genomic_DNA"/>
</dbReference>
<dbReference type="Proteomes" id="UP000016932">
    <property type="component" value="Unassembled WGS sequence"/>
</dbReference>
<dbReference type="GeneID" id="19333217"/>
<dbReference type="AlphaFoldDB" id="M2ZVV1"/>
<keyword evidence="2" id="KW-1185">Reference proteome</keyword>
<evidence type="ECO:0000313" key="1">
    <source>
        <dbReference type="EMBL" id="EME83124.1"/>
    </source>
</evidence>
<protein>
    <submittedName>
        <fullName evidence="1">Uncharacterized protein</fullName>
    </submittedName>
</protein>
<dbReference type="RefSeq" id="XP_007926438.1">
    <property type="nucleotide sequence ID" value="XM_007928247.1"/>
</dbReference>
<dbReference type="eggNOG" id="ENOG502RKNN">
    <property type="taxonomic scope" value="Eukaryota"/>
</dbReference>
<evidence type="ECO:0000313" key="2">
    <source>
        <dbReference type="Proteomes" id="UP000016932"/>
    </source>
</evidence>
<reference evidence="1 2" key="1">
    <citation type="journal article" date="2012" name="PLoS Pathog.">
        <title>Diverse lifestyles and strategies of plant pathogenesis encoded in the genomes of eighteen Dothideomycetes fungi.</title>
        <authorList>
            <person name="Ohm R.A."/>
            <person name="Feau N."/>
            <person name="Henrissat B."/>
            <person name="Schoch C.L."/>
            <person name="Horwitz B.A."/>
            <person name="Barry K.W."/>
            <person name="Condon B.J."/>
            <person name="Copeland A.C."/>
            <person name="Dhillon B."/>
            <person name="Glaser F."/>
            <person name="Hesse C.N."/>
            <person name="Kosti I."/>
            <person name="LaButti K."/>
            <person name="Lindquist E.A."/>
            <person name="Lucas S."/>
            <person name="Salamov A.A."/>
            <person name="Bradshaw R.E."/>
            <person name="Ciuffetti L."/>
            <person name="Hamelin R.C."/>
            <person name="Kema G.H.J."/>
            <person name="Lawrence C."/>
            <person name="Scott J.A."/>
            <person name="Spatafora J.W."/>
            <person name="Turgeon B.G."/>
            <person name="de Wit P.J.G.M."/>
            <person name="Zhong S."/>
            <person name="Goodwin S.B."/>
            <person name="Grigoriev I.V."/>
        </authorList>
    </citation>
    <scope>NUCLEOTIDE SEQUENCE [LARGE SCALE GENOMIC DNA]</scope>
    <source>
        <strain evidence="1 2">CIRAD86</strain>
    </source>
</reference>
<dbReference type="KEGG" id="pfj:MYCFIDRAFT_174599"/>
<dbReference type="OrthoDB" id="5404713at2759"/>
<sequence>MGQRVVSTLGYYLPRLFLTRSRPHNWRAIERELDEISPLAMPLGSAPDSNKAMQSHVKLRERGLRPWYIILRSKDFSDISLILASLAQLGPPAQTVHSGCAINVAPRLIKTYAQLEVVLKGVPYCPQLCMRLKQRFVTMQAISLLVASEPKLRSETLPRELQTTSLPMDIAMEATSRCSNAPPGFEQKSRPLVTTGLNNGMHRPLFVCNNAKGFSRFLTMKQFSRPMWVWNTYSIISSSATTAELLSAANCSSITDLYPYMDASHYGTYFDLIRSFISRSYALNIHVWALEGGRVYFSDTDGPAHFYKGIQNLIGYNTQVQASEKFAGFSADLEPYARNPSGSLHGSFHNGVKDSDLETAAGTGVWQESQAADRSALMRDWLDIHQAAKAMLNAADLPLAAAFPHWTSNYCGEPLQVRWPDENATLRNVMELMMTCVDDYVVMSYHTEPTHAANRVVKVAECASRLRLSGGKCRPRVFASVETTTGIGERVSYGDAAIGSSRAAVIKDIDIIVAGLQEHDSFAGVAIHAWSGWRELSE</sequence>